<dbReference type="EMBL" id="PKPP01014026">
    <property type="protein sequence ID" value="PWA40139.1"/>
    <property type="molecule type" value="Genomic_DNA"/>
</dbReference>
<evidence type="ECO:0000313" key="4">
    <source>
        <dbReference type="EMBL" id="PWA40139.1"/>
    </source>
</evidence>
<keyword evidence="5" id="KW-1185">Reference proteome</keyword>
<comment type="similarity">
    <text evidence="1">Belongs to the GDA1/CD39 NTPase family.</text>
</comment>
<feature type="transmembrane region" description="Helical" evidence="3">
    <location>
        <begin position="21"/>
        <end position="43"/>
    </location>
</feature>
<reference evidence="4 5" key="1">
    <citation type="journal article" date="2018" name="Mol. Plant">
        <title>The genome of Artemisia annua provides insight into the evolution of Asteraceae family and artemisinin biosynthesis.</title>
        <authorList>
            <person name="Shen Q."/>
            <person name="Zhang L."/>
            <person name="Liao Z."/>
            <person name="Wang S."/>
            <person name="Yan T."/>
            <person name="Shi P."/>
            <person name="Liu M."/>
            <person name="Fu X."/>
            <person name="Pan Q."/>
            <person name="Wang Y."/>
            <person name="Lv Z."/>
            <person name="Lu X."/>
            <person name="Zhang F."/>
            <person name="Jiang W."/>
            <person name="Ma Y."/>
            <person name="Chen M."/>
            <person name="Hao X."/>
            <person name="Li L."/>
            <person name="Tang Y."/>
            <person name="Lv G."/>
            <person name="Zhou Y."/>
            <person name="Sun X."/>
            <person name="Brodelius P.E."/>
            <person name="Rose J.K.C."/>
            <person name="Tang K."/>
        </authorList>
    </citation>
    <scope>NUCLEOTIDE SEQUENCE [LARGE SCALE GENOMIC DNA]</scope>
    <source>
        <strain evidence="5">cv. Huhao1</strain>
        <tissue evidence="4">Leaf</tissue>
    </source>
</reference>
<organism evidence="4 5">
    <name type="scientific">Artemisia annua</name>
    <name type="common">Sweet wormwood</name>
    <dbReference type="NCBI Taxonomy" id="35608"/>
    <lineage>
        <taxon>Eukaryota</taxon>
        <taxon>Viridiplantae</taxon>
        <taxon>Streptophyta</taxon>
        <taxon>Embryophyta</taxon>
        <taxon>Tracheophyta</taxon>
        <taxon>Spermatophyta</taxon>
        <taxon>Magnoliopsida</taxon>
        <taxon>eudicotyledons</taxon>
        <taxon>Gunneridae</taxon>
        <taxon>Pentapetalae</taxon>
        <taxon>asterids</taxon>
        <taxon>campanulids</taxon>
        <taxon>Asterales</taxon>
        <taxon>Asteraceae</taxon>
        <taxon>Asteroideae</taxon>
        <taxon>Anthemideae</taxon>
        <taxon>Artemisiinae</taxon>
        <taxon>Artemisia</taxon>
    </lineage>
</organism>
<dbReference type="Proteomes" id="UP000245207">
    <property type="component" value="Unassembled WGS sequence"/>
</dbReference>
<dbReference type="OrthoDB" id="6372431at2759"/>
<dbReference type="PANTHER" id="PTHR11782">
    <property type="entry name" value="ADENOSINE/GUANOSINE DIPHOSPHATASE"/>
    <property type="match status" value="1"/>
</dbReference>
<dbReference type="GO" id="GO:0009134">
    <property type="term" value="P:nucleoside diphosphate catabolic process"/>
    <property type="evidence" value="ECO:0007669"/>
    <property type="project" value="TreeGrafter"/>
</dbReference>
<evidence type="ECO:0000256" key="3">
    <source>
        <dbReference type="SAM" id="Phobius"/>
    </source>
</evidence>
<evidence type="ECO:0000256" key="2">
    <source>
        <dbReference type="ARBA" id="ARBA00022801"/>
    </source>
</evidence>
<accession>A0A2U1KTR4</accession>
<evidence type="ECO:0000313" key="5">
    <source>
        <dbReference type="Proteomes" id="UP000245207"/>
    </source>
</evidence>
<protein>
    <submittedName>
        <fullName evidence="4">Nucleoside phosphatase GDA1/CD39</fullName>
    </submittedName>
</protein>
<dbReference type="InterPro" id="IPR000407">
    <property type="entry name" value="GDA1_CD39_NTPase"/>
</dbReference>
<dbReference type="GO" id="GO:0017110">
    <property type="term" value="F:nucleoside diphosphate phosphatase activity"/>
    <property type="evidence" value="ECO:0007669"/>
    <property type="project" value="TreeGrafter"/>
</dbReference>
<dbReference type="GO" id="GO:0016020">
    <property type="term" value="C:membrane"/>
    <property type="evidence" value="ECO:0007669"/>
    <property type="project" value="TreeGrafter"/>
</dbReference>
<dbReference type="PANTHER" id="PTHR11782:SF83">
    <property type="entry name" value="GUANOSINE-DIPHOSPHATASE"/>
    <property type="match status" value="1"/>
</dbReference>
<dbReference type="STRING" id="35608.A0A2U1KTR4"/>
<dbReference type="AlphaFoldDB" id="A0A2U1KTR4"/>
<comment type="caution">
    <text evidence="4">The sequence shown here is derived from an EMBL/GenBank/DDBJ whole genome shotgun (WGS) entry which is preliminary data.</text>
</comment>
<dbReference type="Gene3D" id="3.30.420.40">
    <property type="match status" value="1"/>
</dbReference>
<proteinExistence type="inferred from homology"/>
<name>A0A2U1KTR4_ARTAN</name>
<dbReference type="Pfam" id="PF01150">
    <property type="entry name" value="GDA1_CD39"/>
    <property type="match status" value="1"/>
</dbReference>
<keyword evidence="2" id="KW-0378">Hydrolase</keyword>
<evidence type="ECO:0000256" key="1">
    <source>
        <dbReference type="ARBA" id="ARBA00009283"/>
    </source>
</evidence>
<keyword evidence="3" id="KW-1133">Transmembrane helix</keyword>
<keyword evidence="3" id="KW-0812">Transmembrane</keyword>
<gene>
    <name evidence="4" type="ORF">CTI12_AA567260</name>
</gene>
<sequence length="118" mass="13306">MSKRNRPYNNSYDSLTDKMNRYRGVILVISIPLVLISFVLFLMPNVRSNDAVLPNRKFSPNYVLESGDGKGMNKYAVVFDAGSSGSRVHVFCFDRNLDLVHIGNDLELFEQVDCLSVA</sequence>
<keyword evidence="3" id="KW-0472">Membrane</keyword>